<protein>
    <submittedName>
        <fullName evidence="3">Head GIN domain-containing protein</fullName>
    </submittedName>
</protein>
<keyword evidence="4" id="KW-1185">Reference proteome</keyword>
<evidence type="ECO:0000256" key="1">
    <source>
        <dbReference type="SAM" id="MobiDB-lite"/>
    </source>
</evidence>
<feature type="domain" description="Putative auto-transporter adhesin head GIN" evidence="2">
    <location>
        <begin position="45"/>
        <end position="228"/>
    </location>
</feature>
<comment type="caution">
    <text evidence="3">The sequence shown here is derived from an EMBL/GenBank/DDBJ whole genome shotgun (WGS) entry which is preliminary data.</text>
</comment>
<name>A0ABV5EYJ3_9FLAO</name>
<dbReference type="RefSeq" id="WP_382381443.1">
    <property type="nucleotide sequence ID" value="NZ_JBHMEZ010000003.1"/>
</dbReference>
<dbReference type="Pfam" id="PF10988">
    <property type="entry name" value="DUF2807"/>
    <property type="match status" value="1"/>
</dbReference>
<sequence>MKSVILKKASLLIVAIITLNSCVSINKGIQGNGEFVTDQRSTSSYDNISCTGSMNYILIKGTEGKITVEGESNLIQYIITEVHGNTLTVKTEDGVSLSPSNNRDIIITIPFEAVSKVSLTGSGDLISKDVIKTENLNVSITGSGDVILDIETVSAEGSVTGSGDLTLKGKTENLNVNVTGSGDFHGYGLDSKNTDASVTGSGDAEVISTEVFKGRVSGSGDIDYKGNPKKEDTKVSGSGGIEMQ</sequence>
<evidence type="ECO:0000259" key="2">
    <source>
        <dbReference type="Pfam" id="PF10988"/>
    </source>
</evidence>
<gene>
    <name evidence="3" type="ORF">ACFFVB_04110</name>
</gene>
<dbReference type="EMBL" id="JBHMEZ010000003">
    <property type="protein sequence ID" value="MFB9052254.1"/>
    <property type="molecule type" value="Genomic_DNA"/>
</dbReference>
<proteinExistence type="predicted"/>
<feature type="region of interest" description="Disordered" evidence="1">
    <location>
        <begin position="218"/>
        <end position="244"/>
    </location>
</feature>
<evidence type="ECO:0000313" key="4">
    <source>
        <dbReference type="Proteomes" id="UP001589605"/>
    </source>
</evidence>
<dbReference type="InterPro" id="IPR021255">
    <property type="entry name" value="DUF2807"/>
</dbReference>
<feature type="compositionally biased region" description="Basic and acidic residues" evidence="1">
    <location>
        <begin position="222"/>
        <end position="234"/>
    </location>
</feature>
<evidence type="ECO:0000313" key="3">
    <source>
        <dbReference type="EMBL" id="MFB9052254.1"/>
    </source>
</evidence>
<accession>A0ABV5EYJ3</accession>
<dbReference type="PANTHER" id="PTHR39200:SF1">
    <property type="entry name" value="AUTO-TRANSPORTER ADHESIN HEAD GIN DOMAIN-CONTAINING PROTEIN-RELATED"/>
    <property type="match status" value="1"/>
</dbReference>
<dbReference type="Proteomes" id="UP001589605">
    <property type="component" value="Unassembled WGS sequence"/>
</dbReference>
<reference evidence="3 4" key="1">
    <citation type="submission" date="2024-09" db="EMBL/GenBank/DDBJ databases">
        <authorList>
            <person name="Sun Q."/>
            <person name="Mori K."/>
        </authorList>
    </citation>
    <scope>NUCLEOTIDE SEQUENCE [LARGE SCALE GENOMIC DNA]</scope>
    <source>
        <strain evidence="3 4">CECT 8286</strain>
    </source>
</reference>
<dbReference type="PANTHER" id="PTHR39200">
    <property type="entry name" value="HYPOTHETICAL EXPORTED PROTEIN"/>
    <property type="match status" value="1"/>
</dbReference>
<organism evidence="3 4">
    <name type="scientific">Formosa undariae</name>
    <dbReference type="NCBI Taxonomy" id="1325436"/>
    <lineage>
        <taxon>Bacteria</taxon>
        <taxon>Pseudomonadati</taxon>
        <taxon>Bacteroidota</taxon>
        <taxon>Flavobacteriia</taxon>
        <taxon>Flavobacteriales</taxon>
        <taxon>Flavobacteriaceae</taxon>
        <taxon>Formosa</taxon>
    </lineage>
</organism>
<dbReference type="Gene3D" id="2.160.20.120">
    <property type="match status" value="1"/>
</dbReference>